<dbReference type="SUPFAM" id="SSF51735">
    <property type="entry name" value="NAD(P)-binding Rossmann-fold domains"/>
    <property type="match status" value="1"/>
</dbReference>
<dbReference type="InterPro" id="IPR036291">
    <property type="entry name" value="NAD(P)-bd_dom_sf"/>
</dbReference>
<reference evidence="2 3" key="1">
    <citation type="submission" date="2019-08" db="EMBL/GenBank/DDBJ databases">
        <title>Lentzea from Indian Himalayas.</title>
        <authorList>
            <person name="Mandal S."/>
            <person name="Mallick Gupta A."/>
            <person name="Maiti P.K."/>
            <person name="Sarkar J."/>
            <person name="Mandal S."/>
        </authorList>
    </citation>
    <scope>NUCLEOTIDE SEQUENCE [LARGE SCALE GENOMIC DNA]</scope>
    <source>
        <strain evidence="2 3">PSKA42</strain>
    </source>
</reference>
<proteinExistence type="predicted"/>
<evidence type="ECO:0000313" key="3">
    <source>
        <dbReference type="Proteomes" id="UP001515943"/>
    </source>
</evidence>
<keyword evidence="3" id="KW-1185">Reference proteome</keyword>
<dbReference type="RefSeq" id="WP_167980023.1">
    <property type="nucleotide sequence ID" value="NZ_VSRL01000355.1"/>
</dbReference>
<dbReference type="Gene3D" id="3.40.50.720">
    <property type="entry name" value="NAD(P)-binding Rossmann-like Domain"/>
    <property type="match status" value="1"/>
</dbReference>
<evidence type="ECO:0000259" key="1">
    <source>
        <dbReference type="Pfam" id="PF09130"/>
    </source>
</evidence>
<dbReference type="SUPFAM" id="SSF48179">
    <property type="entry name" value="6-phosphogluconate dehydrogenase C-terminal domain-like"/>
    <property type="match status" value="1"/>
</dbReference>
<dbReference type="InterPro" id="IPR008927">
    <property type="entry name" value="6-PGluconate_DH-like_C_sf"/>
</dbReference>
<feature type="non-terminal residue" evidence="2">
    <location>
        <position position="1"/>
    </location>
</feature>
<dbReference type="EMBL" id="VSRL01000355">
    <property type="protein sequence ID" value="NKE63437.1"/>
    <property type="molecule type" value="Genomic_DNA"/>
</dbReference>
<sequence>SAVAAAEEAAPALAAHACYADFTSAAPETKREIARTVRVAMADVAVLAPVPRQGAATPLLVSGPGAGRVAQLFLALGAEVEVLEAPAGAAAERKLLRSVFMKGLAATVLEAVAAGEAAGCEQWVRDQIARELGGHALVDRLITGTTAHAARRRHEMTAARDHLAALGTPTAISDATLAWLTRLDRP</sequence>
<feature type="domain" description="Phosphogluconate dehydrogenase NAD-binding putative C-terminal" evidence="1">
    <location>
        <begin position="117"/>
        <end position="182"/>
    </location>
</feature>
<protein>
    <submittedName>
        <fullName evidence="2">DUF1932 domain-containing protein</fullName>
    </submittedName>
</protein>
<organism evidence="2 3">
    <name type="scientific">Lentzea indica</name>
    <dbReference type="NCBI Taxonomy" id="2604800"/>
    <lineage>
        <taxon>Bacteria</taxon>
        <taxon>Bacillati</taxon>
        <taxon>Actinomycetota</taxon>
        <taxon>Actinomycetes</taxon>
        <taxon>Pseudonocardiales</taxon>
        <taxon>Pseudonocardiaceae</taxon>
        <taxon>Lentzea</taxon>
    </lineage>
</organism>
<name>A0ABX1FWJ9_9PSEU</name>
<dbReference type="InterPro" id="IPR013328">
    <property type="entry name" value="6PGD_dom2"/>
</dbReference>
<dbReference type="Gene3D" id="1.10.1040.10">
    <property type="entry name" value="N-(1-d-carboxylethyl)-l-norvaline Dehydrogenase, domain 2"/>
    <property type="match status" value="1"/>
</dbReference>
<dbReference type="Pfam" id="PF09130">
    <property type="entry name" value="DUF1932"/>
    <property type="match status" value="1"/>
</dbReference>
<comment type="caution">
    <text evidence="2">The sequence shown here is derived from an EMBL/GenBank/DDBJ whole genome shotgun (WGS) entry which is preliminary data.</text>
</comment>
<evidence type="ECO:0000313" key="2">
    <source>
        <dbReference type="EMBL" id="NKE63437.1"/>
    </source>
</evidence>
<dbReference type="InterPro" id="IPR015814">
    <property type="entry name" value="Pgluconate_DH_NAD-bd_C"/>
</dbReference>
<dbReference type="Proteomes" id="UP001515943">
    <property type="component" value="Unassembled WGS sequence"/>
</dbReference>
<accession>A0ABX1FWJ9</accession>
<gene>
    <name evidence="2" type="ORF">FXN61_44650</name>
</gene>